<evidence type="ECO:0000256" key="1">
    <source>
        <dbReference type="ARBA" id="ARBA00005417"/>
    </source>
</evidence>
<gene>
    <name evidence="6" type="ORF">IAA52_10145</name>
</gene>
<evidence type="ECO:0000256" key="2">
    <source>
        <dbReference type="ARBA" id="ARBA00022448"/>
    </source>
</evidence>
<evidence type="ECO:0000313" key="7">
    <source>
        <dbReference type="Proteomes" id="UP000824260"/>
    </source>
</evidence>
<dbReference type="Pfam" id="PF08352">
    <property type="entry name" value="oligo_HPY"/>
    <property type="match status" value="1"/>
</dbReference>
<dbReference type="FunFam" id="3.40.50.300:FF:000016">
    <property type="entry name" value="Oligopeptide ABC transporter ATP-binding component"/>
    <property type="match status" value="1"/>
</dbReference>
<dbReference type="AlphaFoldDB" id="A0A9D0ZPV5"/>
<dbReference type="Proteomes" id="UP000824260">
    <property type="component" value="Unassembled WGS sequence"/>
</dbReference>
<dbReference type="PANTHER" id="PTHR43776">
    <property type="entry name" value="TRANSPORT ATP-BINDING PROTEIN"/>
    <property type="match status" value="1"/>
</dbReference>
<sequence>MQGNEPILQVEGLTKYFPIRGKLFERTAQLHAVEDMSFNVYKGKTIGIVGESGSGKSTVARLILKLIPATAGRVIYEGRDILPLREHQSKFVRQQMQMIFQDPYASLDPRFKIGSSLEEPLREHKIIPHSQMREMIGDMLEKVGLQREMVSRFPHEFSGGQRQRINIARALLMNPSIIICDEAVSALDVSVQAQVLNLFNQLKWEFDLTYLFISHDLSVVKFVSDTIIVMYMGEMMEMASTNELFQTPAHPYTQALISAIPDPNPLAKKQRILLEGDIPSPVDPPIGCRFASRCQKARQRCHEEHPQLTELCPGHAVRCLFANE</sequence>
<name>A0A9D0ZPV5_9FIRM</name>
<accession>A0A9D0ZPV5</accession>
<dbReference type="InterPro" id="IPR017871">
    <property type="entry name" value="ABC_transporter-like_CS"/>
</dbReference>
<comment type="caution">
    <text evidence="6">The sequence shown here is derived from an EMBL/GenBank/DDBJ whole genome shotgun (WGS) entry which is preliminary data.</text>
</comment>
<keyword evidence="4 6" id="KW-0067">ATP-binding</keyword>
<dbReference type="InterPro" id="IPR003593">
    <property type="entry name" value="AAA+_ATPase"/>
</dbReference>
<dbReference type="PROSITE" id="PS00211">
    <property type="entry name" value="ABC_TRANSPORTER_1"/>
    <property type="match status" value="1"/>
</dbReference>
<dbReference type="Gene3D" id="3.40.50.300">
    <property type="entry name" value="P-loop containing nucleotide triphosphate hydrolases"/>
    <property type="match status" value="1"/>
</dbReference>
<dbReference type="SUPFAM" id="SSF52540">
    <property type="entry name" value="P-loop containing nucleoside triphosphate hydrolases"/>
    <property type="match status" value="1"/>
</dbReference>
<dbReference type="EMBL" id="DVFZ01000100">
    <property type="protein sequence ID" value="HIQ83446.1"/>
    <property type="molecule type" value="Genomic_DNA"/>
</dbReference>
<evidence type="ECO:0000256" key="4">
    <source>
        <dbReference type="ARBA" id="ARBA00022840"/>
    </source>
</evidence>
<protein>
    <submittedName>
        <fullName evidence="6">ATP-binding cassette domain-containing protein</fullName>
    </submittedName>
</protein>
<dbReference type="NCBIfam" id="TIGR01727">
    <property type="entry name" value="oligo_HPY"/>
    <property type="match status" value="1"/>
</dbReference>
<dbReference type="GO" id="GO:0005524">
    <property type="term" value="F:ATP binding"/>
    <property type="evidence" value="ECO:0007669"/>
    <property type="project" value="UniProtKB-KW"/>
</dbReference>
<keyword evidence="3" id="KW-0547">Nucleotide-binding</keyword>
<dbReference type="GO" id="GO:0015833">
    <property type="term" value="P:peptide transport"/>
    <property type="evidence" value="ECO:0007669"/>
    <property type="project" value="InterPro"/>
</dbReference>
<dbReference type="PANTHER" id="PTHR43776:SF7">
    <property type="entry name" value="D,D-DIPEPTIDE TRANSPORT ATP-BINDING PROTEIN DDPF-RELATED"/>
    <property type="match status" value="1"/>
</dbReference>
<keyword evidence="2" id="KW-0813">Transport</keyword>
<dbReference type="InterPro" id="IPR027417">
    <property type="entry name" value="P-loop_NTPase"/>
</dbReference>
<evidence type="ECO:0000313" key="6">
    <source>
        <dbReference type="EMBL" id="HIQ83446.1"/>
    </source>
</evidence>
<evidence type="ECO:0000259" key="5">
    <source>
        <dbReference type="PROSITE" id="PS50893"/>
    </source>
</evidence>
<dbReference type="InterPro" id="IPR050319">
    <property type="entry name" value="ABC_transp_ATP-bind"/>
</dbReference>
<dbReference type="Pfam" id="PF00005">
    <property type="entry name" value="ABC_tran"/>
    <property type="match status" value="1"/>
</dbReference>
<feature type="domain" description="ABC transporter" evidence="5">
    <location>
        <begin position="8"/>
        <end position="257"/>
    </location>
</feature>
<reference evidence="6" key="1">
    <citation type="submission" date="2020-10" db="EMBL/GenBank/DDBJ databases">
        <authorList>
            <person name="Gilroy R."/>
        </authorList>
    </citation>
    <scope>NUCLEOTIDE SEQUENCE</scope>
    <source>
        <strain evidence="6">ChiSjej6B24-2974</strain>
    </source>
</reference>
<evidence type="ECO:0000256" key="3">
    <source>
        <dbReference type="ARBA" id="ARBA00022741"/>
    </source>
</evidence>
<dbReference type="CDD" id="cd03257">
    <property type="entry name" value="ABC_NikE_OppD_transporters"/>
    <property type="match status" value="1"/>
</dbReference>
<dbReference type="InterPro" id="IPR013563">
    <property type="entry name" value="Oligopep_ABC_C"/>
</dbReference>
<dbReference type="InterPro" id="IPR003439">
    <property type="entry name" value="ABC_transporter-like_ATP-bd"/>
</dbReference>
<dbReference type="PROSITE" id="PS50893">
    <property type="entry name" value="ABC_TRANSPORTER_2"/>
    <property type="match status" value="1"/>
</dbReference>
<dbReference type="GO" id="GO:0016887">
    <property type="term" value="F:ATP hydrolysis activity"/>
    <property type="evidence" value="ECO:0007669"/>
    <property type="project" value="InterPro"/>
</dbReference>
<comment type="similarity">
    <text evidence="1">Belongs to the ABC transporter superfamily.</text>
</comment>
<proteinExistence type="inferred from homology"/>
<reference evidence="6" key="2">
    <citation type="journal article" date="2021" name="PeerJ">
        <title>Extensive microbial diversity within the chicken gut microbiome revealed by metagenomics and culture.</title>
        <authorList>
            <person name="Gilroy R."/>
            <person name="Ravi A."/>
            <person name="Getino M."/>
            <person name="Pursley I."/>
            <person name="Horton D.L."/>
            <person name="Alikhan N.F."/>
            <person name="Baker D."/>
            <person name="Gharbi K."/>
            <person name="Hall N."/>
            <person name="Watson M."/>
            <person name="Adriaenssens E.M."/>
            <person name="Foster-Nyarko E."/>
            <person name="Jarju S."/>
            <person name="Secka A."/>
            <person name="Antonio M."/>
            <person name="Oren A."/>
            <person name="Chaudhuri R.R."/>
            <person name="La Ragione R."/>
            <person name="Hildebrand F."/>
            <person name="Pallen M.J."/>
        </authorList>
    </citation>
    <scope>NUCLEOTIDE SEQUENCE</scope>
    <source>
        <strain evidence="6">ChiSjej6B24-2974</strain>
    </source>
</reference>
<dbReference type="GO" id="GO:0055085">
    <property type="term" value="P:transmembrane transport"/>
    <property type="evidence" value="ECO:0007669"/>
    <property type="project" value="UniProtKB-ARBA"/>
</dbReference>
<organism evidence="6 7">
    <name type="scientific">Candidatus Pullichristensenella stercorigallinarum</name>
    <dbReference type="NCBI Taxonomy" id="2840909"/>
    <lineage>
        <taxon>Bacteria</taxon>
        <taxon>Bacillati</taxon>
        <taxon>Bacillota</taxon>
        <taxon>Clostridia</taxon>
        <taxon>Candidatus Pullichristensenella</taxon>
    </lineage>
</organism>
<dbReference type="SMART" id="SM00382">
    <property type="entry name" value="AAA"/>
    <property type="match status" value="1"/>
</dbReference>